<feature type="compositionally biased region" description="Basic and acidic residues" evidence="6">
    <location>
        <begin position="304"/>
        <end position="341"/>
    </location>
</feature>
<evidence type="ECO:0000256" key="3">
    <source>
        <dbReference type="ARBA" id="ARBA00022692"/>
    </source>
</evidence>
<sequence length="341" mass="39138">MNNNKNIADQKPIKMTYIKISDGNVIYPATITKRICARLLDFIFASIVPFILTSIYYANFSNSEFIDSYNTQIMIELSVSFASFAIFFVLIPMLNFKNLGQSLGKKIFKITPLYFKEKNNFWSFLLRESFIGILLILPTLIFIIVGFNPTISTSLYANLYDSNPTLNKVFLDPAWKNQGESASGQIDFLINIWGEGFYVQNIDHQYIIEGWQVGFGILGLVIGYLFFVSIIVVWISAGTNNQKRGLHDNLAKTAIVDLRTITTEKNALDNYNKLLNVYKIDPDQEEKINQNINEESFSSLNIFEEEKKEEKDSSKNNKKEQNQEDSEDKKVEKNDNKKDIP</sequence>
<gene>
    <name evidence="9" type="ORF">HEPPS_04160</name>
</gene>
<feature type="transmembrane region" description="Helical" evidence="7">
    <location>
        <begin position="39"/>
        <end position="57"/>
    </location>
</feature>
<dbReference type="AlphaFoldDB" id="A0A0G7ZNA5"/>
<keyword evidence="3 7" id="KW-0812">Transmembrane</keyword>
<evidence type="ECO:0000256" key="4">
    <source>
        <dbReference type="ARBA" id="ARBA00022989"/>
    </source>
</evidence>
<comment type="subcellular location">
    <subcellularLocation>
        <location evidence="1">Cell membrane</location>
        <topology evidence="1">Multi-pass membrane protein</topology>
    </subcellularLocation>
</comment>
<evidence type="ECO:0000313" key="10">
    <source>
        <dbReference type="Proteomes" id="UP000242141"/>
    </source>
</evidence>
<keyword evidence="4 7" id="KW-1133">Transmembrane helix</keyword>
<dbReference type="PANTHER" id="PTHR36115">
    <property type="entry name" value="PROLINE-RICH ANTIGEN HOMOLOG-RELATED"/>
    <property type="match status" value="1"/>
</dbReference>
<evidence type="ECO:0000256" key="7">
    <source>
        <dbReference type="SAM" id="Phobius"/>
    </source>
</evidence>
<dbReference type="InterPro" id="IPR051791">
    <property type="entry name" value="Pra-immunoreactive"/>
</dbReference>
<keyword evidence="5 7" id="KW-0472">Membrane</keyword>
<dbReference type="InterPro" id="IPR010432">
    <property type="entry name" value="RDD"/>
</dbReference>
<feature type="transmembrane region" description="Helical" evidence="7">
    <location>
        <begin position="124"/>
        <end position="147"/>
    </location>
</feature>
<dbReference type="EMBL" id="CWGI01000001">
    <property type="protein sequence ID" value="CRX37193.1"/>
    <property type="molecule type" value="Genomic_DNA"/>
</dbReference>
<accession>A0A0G7ZNA5</accession>
<evidence type="ECO:0000313" key="9">
    <source>
        <dbReference type="EMBL" id="CRX37193.1"/>
    </source>
</evidence>
<reference evidence="10" key="1">
    <citation type="submission" date="2015-05" db="EMBL/GenBank/DDBJ databases">
        <authorList>
            <person name="Collingro A."/>
        </authorList>
    </citation>
    <scope>NUCLEOTIDE SEQUENCE [LARGE SCALE GENOMIC DNA]</scope>
    <source>
        <strain evidence="10">Ps</strain>
    </source>
</reference>
<evidence type="ECO:0000256" key="5">
    <source>
        <dbReference type="ARBA" id="ARBA00023136"/>
    </source>
</evidence>
<feature type="region of interest" description="Disordered" evidence="6">
    <location>
        <begin position="299"/>
        <end position="341"/>
    </location>
</feature>
<feature type="transmembrane region" description="Helical" evidence="7">
    <location>
        <begin position="77"/>
        <end position="96"/>
    </location>
</feature>
<protein>
    <submittedName>
        <fullName evidence="9">| / RDD family protein / 63324:64316 Forward</fullName>
    </submittedName>
</protein>
<dbReference type="Proteomes" id="UP000242141">
    <property type="component" value="Unassembled WGS sequence"/>
</dbReference>
<keyword evidence="10" id="KW-1185">Reference proteome</keyword>
<feature type="domain" description="RDD" evidence="8">
    <location>
        <begin position="29"/>
        <end position="252"/>
    </location>
</feature>
<feature type="transmembrane region" description="Helical" evidence="7">
    <location>
        <begin position="213"/>
        <end position="235"/>
    </location>
</feature>
<evidence type="ECO:0000256" key="2">
    <source>
        <dbReference type="ARBA" id="ARBA00022475"/>
    </source>
</evidence>
<evidence type="ECO:0000259" key="8">
    <source>
        <dbReference type="Pfam" id="PF06271"/>
    </source>
</evidence>
<dbReference type="Pfam" id="PF06271">
    <property type="entry name" value="RDD"/>
    <property type="match status" value="1"/>
</dbReference>
<evidence type="ECO:0000256" key="6">
    <source>
        <dbReference type="SAM" id="MobiDB-lite"/>
    </source>
</evidence>
<evidence type="ECO:0000256" key="1">
    <source>
        <dbReference type="ARBA" id="ARBA00004651"/>
    </source>
</evidence>
<dbReference type="GO" id="GO:0005886">
    <property type="term" value="C:plasma membrane"/>
    <property type="evidence" value="ECO:0007669"/>
    <property type="project" value="UniProtKB-SubCell"/>
</dbReference>
<organism evidence="9 10">
    <name type="scientific">Candidatus Hepatoplasma crinochetorum</name>
    <dbReference type="NCBI Taxonomy" id="295596"/>
    <lineage>
        <taxon>Bacteria</taxon>
        <taxon>Bacillati</taxon>
        <taxon>Mycoplasmatota</taxon>
        <taxon>Mollicutes</taxon>
        <taxon>Candidatus Hepatoplasmataceae</taxon>
        <taxon>Candidatus Hepatoplasma</taxon>
    </lineage>
</organism>
<keyword evidence="2" id="KW-1003">Cell membrane</keyword>
<name>A0A0G7ZNA5_9MOLU</name>
<proteinExistence type="predicted"/>